<evidence type="ECO:0000313" key="1">
    <source>
        <dbReference type="EMBL" id="DAF84804.1"/>
    </source>
</evidence>
<proteinExistence type="predicted"/>
<accession>A0A8S5TRG5</accession>
<reference evidence="1" key="1">
    <citation type="journal article" date="2021" name="Proc. Natl. Acad. Sci. U.S.A.">
        <title>A Catalog of Tens of Thousands of Viruses from Human Metagenomes Reveals Hidden Associations with Chronic Diseases.</title>
        <authorList>
            <person name="Tisza M.J."/>
            <person name="Buck C.B."/>
        </authorList>
    </citation>
    <scope>NUCLEOTIDE SEQUENCE</scope>
    <source>
        <strain evidence="1">Ctm6w13</strain>
    </source>
</reference>
<sequence>MNEKPRPNLSGAGGFSYALMATRINSVTRSNASKSLIVMGIAPFQGLRIDRLPYR</sequence>
<name>A0A8S5TRG5_9CAUD</name>
<protein>
    <submittedName>
        <fullName evidence="1">Uncharacterized protein</fullName>
    </submittedName>
</protein>
<organism evidence="1">
    <name type="scientific">Myoviridae sp. ctm6w13</name>
    <dbReference type="NCBI Taxonomy" id="2825167"/>
    <lineage>
        <taxon>Viruses</taxon>
        <taxon>Duplodnaviria</taxon>
        <taxon>Heunggongvirae</taxon>
        <taxon>Uroviricota</taxon>
        <taxon>Caudoviricetes</taxon>
    </lineage>
</organism>
<dbReference type="EMBL" id="BK015909">
    <property type="protein sequence ID" value="DAF84804.1"/>
    <property type="molecule type" value="Genomic_DNA"/>
</dbReference>